<keyword evidence="2" id="KW-0677">Repeat</keyword>
<dbReference type="Pfam" id="PF00400">
    <property type="entry name" value="WD40"/>
    <property type="match status" value="2"/>
</dbReference>
<dbReference type="OrthoDB" id="408728at2759"/>
<evidence type="ECO:0000256" key="2">
    <source>
        <dbReference type="ARBA" id="ARBA00022737"/>
    </source>
</evidence>
<sequence>MDEFEKCVGYSPVVKELMRRENVDRMNGNDPNNERKINSYFSKSLRGSKRRGAAMLKSIKGVANSMHLRGEKERDFAADQKGGKKENNQWVKVTQKGKSYKELSALHLCQEIQAHEGSIWTIKFSTDARFLASAGEDKVIQVWEVQECEVMSMSEGSLTPLHPSLTSSPIHPSLSMSNQDQSGVLDAASNNLQEKKKKGKGSASKKGNPIPDYVHVPESVFSLSDRPICSFKGHLDDVLDLSWSRSQKVPKKMTGFQFCPSNPSEVLVTSADSRIRILDGSEGHIYVPWSSGFRNTSSQIAASFTSDGKYVISASEDSQVFVWRREEPRNTGTGKRSVITARGHEHFPCKDVSVAITWPEEEVAQVSSTDTGTTGEPPTISNSPSIKQGDSPSISSASNLSSSASIRAGDSASSSISSNTNPDEIRTEDSTPLATVDDIQKRLLRPPSLHSPPEGLSSLQLKVNLKQSGTVKKKLEDYLDPVILAAVSSKIGRSKKAKTETKLKREVRGFEWPVDELKVFVEEDSTIASYRARSSRNSEAVVELNNDFDVIGDGGDEGEEIGSPFQRLEEMALKKFKL</sequence>
<proteinExistence type="predicted"/>
<dbReference type="SMART" id="SM00320">
    <property type="entry name" value="WD40"/>
    <property type="match status" value="3"/>
</dbReference>
<dbReference type="EMBL" id="AWUE01015462">
    <property type="protein sequence ID" value="OMO97189.1"/>
    <property type="molecule type" value="Genomic_DNA"/>
</dbReference>
<feature type="compositionally biased region" description="Polar residues" evidence="4">
    <location>
        <begin position="365"/>
        <end position="390"/>
    </location>
</feature>
<evidence type="ECO:0000313" key="6">
    <source>
        <dbReference type="Proteomes" id="UP000187203"/>
    </source>
</evidence>
<accession>A0A1R3JQP1</accession>
<dbReference type="InterPro" id="IPR040324">
    <property type="entry name" value="WDR44/Dgr2"/>
</dbReference>
<keyword evidence="6" id="KW-1185">Reference proteome</keyword>
<dbReference type="InterPro" id="IPR019775">
    <property type="entry name" value="WD40_repeat_CS"/>
</dbReference>
<evidence type="ECO:0000256" key="1">
    <source>
        <dbReference type="ARBA" id="ARBA00022574"/>
    </source>
</evidence>
<dbReference type="PROSITE" id="PS50082">
    <property type="entry name" value="WD_REPEATS_2"/>
    <property type="match status" value="2"/>
</dbReference>
<dbReference type="InterPro" id="IPR001680">
    <property type="entry name" value="WD40_rpt"/>
</dbReference>
<feature type="repeat" description="WD" evidence="3">
    <location>
        <begin position="112"/>
        <end position="153"/>
    </location>
</feature>
<dbReference type="PANTHER" id="PTHR14221:SF41">
    <property type="entry name" value="TRANSDUCIN_WD40 REPEAT-LIKE SUPERFAMILY PROTEIN"/>
    <property type="match status" value="1"/>
</dbReference>
<evidence type="ECO:0000256" key="3">
    <source>
        <dbReference type="PROSITE-ProRule" id="PRU00221"/>
    </source>
</evidence>
<feature type="compositionally biased region" description="Low complexity" evidence="4">
    <location>
        <begin position="391"/>
        <end position="418"/>
    </location>
</feature>
<reference evidence="6" key="1">
    <citation type="submission" date="2013-09" db="EMBL/GenBank/DDBJ databases">
        <title>Corchorus olitorius genome sequencing.</title>
        <authorList>
            <person name="Alam M."/>
            <person name="Haque M.S."/>
            <person name="Islam M.S."/>
            <person name="Emdad E.M."/>
            <person name="Islam M.M."/>
            <person name="Ahmed B."/>
            <person name="Halim A."/>
            <person name="Hossen Q.M.M."/>
            <person name="Hossain M.Z."/>
            <person name="Ahmed R."/>
            <person name="Khan M.M."/>
            <person name="Islam R."/>
            <person name="Rashid M.M."/>
            <person name="Khan S.A."/>
            <person name="Rahman M.S."/>
            <person name="Alam M."/>
            <person name="Yahiya A.S."/>
            <person name="Khan M.S."/>
            <person name="Azam M.S."/>
            <person name="Haque T."/>
            <person name="Lashkar M.Z.H."/>
            <person name="Akhand A.I."/>
            <person name="Morshed G."/>
            <person name="Roy S."/>
            <person name="Uddin K.S."/>
            <person name="Rabeya T."/>
            <person name="Hossain A.S."/>
            <person name="Chowdhury A."/>
            <person name="Snigdha A.R."/>
            <person name="Mortoza M.S."/>
            <person name="Matin S.A."/>
            <person name="Hoque S.M.E."/>
            <person name="Islam M.K."/>
            <person name="Roy D.K."/>
            <person name="Haider R."/>
            <person name="Moosa M.M."/>
            <person name="Elias S.M."/>
            <person name="Hasan A.M."/>
            <person name="Jahan S."/>
            <person name="Shafiuddin M."/>
            <person name="Mahmood N."/>
            <person name="Shommy N.S."/>
        </authorList>
    </citation>
    <scope>NUCLEOTIDE SEQUENCE [LARGE SCALE GENOMIC DNA]</scope>
    <source>
        <strain evidence="6">cv. O-4</strain>
    </source>
</reference>
<dbReference type="InterPro" id="IPR015943">
    <property type="entry name" value="WD40/YVTN_repeat-like_dom_sf"/>
</dbReference>
<gene>
    <name evidence="5" type="ORF">COLO4_14815</name>
</gene>
<dbReference type="InterPro" id="IPR036322">
    <property type="entry name" value="WD40_repeat_dom_sf"/>
</dbReference>
<dbReference type="AlphaFoldDB" id="A0A1R3JQP1"/>
<feature type="compositionally biased region" description="Low complexity" evidence="4">
    <location>
        <begin position="159"/>
        <end position="175"/>
    </location>
</feature>
<dbReference type="PROSITE" id="PS50294">
    <property type="entry name" value="WD_REPEATS_REGION"/>
    <property type="match status" value="1"/>
</dbReference>
<keyword evidence="1 3" id="KW-0853">WD repeat</keyword>
<feature type="region of interest" description="Disordered" evidence="4">
    <location>
        <begin position="159"/>
        <end position="181"/>
    </location>
</feature>
<dbReference type="PANTHER" id="PTHR14221">
    <property type="entry name" value="WD REPEAT DOMAIN 44"/>
    <property type="match status" value="1"/>
</dbReference>
<feature type="repeat" description="WD" evidence="3">
    <location>
        <begin position="303"/>
        <end position="333"/>
    </location>
</feature>
<comment type="caution">
    <text evidence="5">The sequence shown here is derived from an EMBL/GenBank/DDBJ whole genome shotgun (WGS) entry which is preliminary data.</text>
</comment>
<evidence type="ECO:0000256" key="4">
    <source>
        <dbReference type="SAM" id="MobiDB-lite"/>
    </source>
</evidence>
<organism evidence="5 6">
    <name type="scientific">Corchorus olitorius</name>
    <dbReference type="NCBI Taxonomy" id="93759"/>
    <lineage>
        <taxon>Eukaryota</taxon>
        <taxon>Viridiplantae</taxon>
        <taxon>Streptophyta</taxon>
        <taxon>Embryophyta</taxon>
        <taxon>Tracheophyta</taxon>
        <taxon>Spermatophyta</taxon>
        <taxon>Magnoliopsida</taxon>
        <taxon>eudicotyledons</taxon>
        <taxon>Gunneridae</taxon>
        <taxon>Pentapetalae</taxon>
        <taxon>rosids</taxon>
        <taxon>malvids</taxon>
        <taxon>Malvales</taxon>
        <taxon>Malvaceae</taxon>
        <taxon>Grewioideae</taxon>
        <taxon>Apeibeae</taxon>
        <taxon>Corchorus</taxon>
    </lineage>
</organism>
<protein>
    <submittedName>
        <fullName evidence="5">Uncharacterized protein</fullName>
    </submittedName>
</protein>
<dbReference type="Proteomes" id="UP000187203">
    <property type="component" value="Unassembled WGS sequence"/>
</dbReference>
<evidence type="ECO:0000313" key="5">
    <source>
        <dbReference type="EMBL" id="OMO97189.1"/>
    </source>
</evidence>
<dbReference type="PROSITE" id="PS00678">
    <property type="entry name" value="WD_REPEATS_1"/>
    <property type="match status" value="1"/>
</dbReference>
<dbReference type="SUPFAM" id="SSF50978">
    <property type="entry name" value="WD40 repeat-like"/>
    <property type="match status" value="1"/>
</dbReference>
<name>A0A1R3JQP1_9ROSI</name>
<dbReference type="Gene3D" id="2.130.10.10">
    <property type="entry name" value="YVTN repeat-like/Quinoprotein amine dehydrogenase"/>
    <property type="match status" value="2"/>
</dbReference>
<feature type="region of interest" description="Disordered" evidence="4">
    <location>
        <begin position="362"/>
        <end position="434"/>
    </location>
</feature>